<dbReference type="AlphaFoldDB" id="A0A645IMY8"/>
<keyword evidence="1" id="KW-0812">Transmembrane</keyword>
<proteinExistence type="predicted"/>
<keyword evidence="1" id="KW-1133">Transmembrane helix</keyword>
<accession>A0A645IMY8</accession>
<gene>
    <name evidence="2" type="ORF">SDC9_199868</name>
</gene>
<feature type="transmembrane region" description="Helical" evidence="1">
    <location>
        <begin position="39"/>
        <end position="59"/>
    </location>
</feature>
<keyword evidence="1" id="KW-0472">Membrane</keyword>
<comment type="caution">
    <text evidence="2">The sequence shown here is derived from an EMBL/GenBank/DDBJ whole genome shotgun (WGS) entry which is preliminary data.</text>
</comment>
<reference evidence="2" key="1">
    <citation type="submission" date="2019-08" db="EMBL/GenBank/DDBJ databases">
        <authorList>
            <person name="Kucharzyk K."/>
            <person name="Murdoch R.W."/>
            <person name="Higgins S."/>
            <person name="Loffler F."/>
        </authorList>
    </citation>
    <scope>NUCLEOTIDE SEQUENCE</scope>
</reference>
<organism evidence="2">
    <name type="scientific">bioreactor metagenome</name>
    <dbReference type="NCBI Taxonomy" id="1076179"/>
    <lineage>
        <taxon>unclassified sequences</taxon>
        <taxon>metagenomes</taxon>
        <taxon>ecological metagenomes</taxon>
    </lineage>
</organism>
<evidence type="ECO:0000256" key="1">
    <source>
        <dbReference type="SAM" id="Phobius"/>
    </source>
</evidence>
<protein>
    <submittedName>
        <fullName evidence="2">Uncharacterized protein</fullName>
    </submittedName>
</protein>
<evidence type="ECO:0000313" key="2">
    <source>
        <dbReference type="EMBL" id="MPN52212.1"/>
    </source>
</evidence>
<name>A0A645IMY8_9ZZZZ</name>
<sequence length="69" mass="7573">MYEGFIIAFFVGLAVNQITDLIGIGKGTVTNEVFNKTLILSIILSIICTAIGLVSYYNAIARFINNKEE</sequence>
<dbReference type="EMBL" id="VSSQ01118104">
    <property type="protein sequence ID" value="MPN52212.1"/>
    <property type="molecule type" value="Genomic_DNA"/>
</dbReference>